<proteinExistence type="predicted"/>
<sequence length="29" mass="3385">MESFWTSAISNRISCSWSSKVSVQYKESR</sequence>
<organism evidence="1">
    <name type="scientific">Arundo donax</name>
    <name type="common">Giant reed</name>
    <name type="synonym">Donax arundinaceus</name>
    <dbReference type="NCBI Taxonomy" id="35708"/>
    <lineage>
        <taxon>Eukaryota</taxon>
        <taxon>Viridiplantae</taxon>
        <taxon>Streptophyta</taxon>
        <taxon>Embryophyta</taxon>
        <taxon>Tracheophyta</taxon>
        <taxon>Spermatophyta</taxon>
        <taxon>Magnoliopsida</taxon>
        <taxon>Liliopsida</taxon>
        <taxon>Poales</taxon>
        <taxon>Poaceae</taxon>
        <taxon>PACMAD clade</taxon>
        <taxon>Arundinoideae</taxon>
        <taxon>Arundineae</taxon>
        <taxon>Arundo</taxon>
    </lineage>
</organism>
<reference evidence="1" key="2">
    <citation type="journal article" date="2015" name="Data Brief">
        <title>Shoot transcriptome of the giant reed, Arundo donax.</title>
        <authorList>
            <person name="Barrero R.A."/>
            <person name="Guerrero F.D."/>
            <person name="Moolhuijzen P."/>
            <person name="Goolsby J.A."/>
            <person name="Tidwell J."/>
            <person name="Bellgard S.E."/>
            <person name="Bellgard M.I."/>
        </authorList>
    </citation>
    <scope>NUCLEOTIDE SEQUENCE</scope>
    <source>
        <tissue evidence="1">Shoot tissue taken approximately 20 cm above the soil surface</tissue>
    </source>
</reference>
<dbReference type="AlphaFoldDB" id="A0A0A9E9F1"/>
<protein>
    <submittedName>
        <fullName evidence="1">Uncharacterized protein</fullName>
    </submittedName>
</protein>
<dbReference type="EMBL" id="GBRH01201234">
    <property type="protein sequence ID" value="JAD96661.1"/>
    <property type="molecule type" value="Transcribed_RNA"/>
</dbReference>
<reference evidence="1" key="1">
    <citation type="submission" date="2014-09" db="EMBL/GenBank/DDBJ databases">
        <authorList>
            <person name="Magalhaes I.L.F."/>
            <person name="Oliveira U."/>
            <person name="Santos F.R."/>
            <person name="Vidigal T.H.D.A."/>
            <person name="Brescovit A.D."/>
            <person name="Santos A.J."/>
        </authorList>
    </citation>
    <scope>NUCLEOTIDE SEQUENCE</scope>
    <source>
        <tissue evidence="1">Shoot tissue taken approximately 20 cm above the soil surface</tissue>
    </source>
</reference>
<evidence type="ECO:0000313" key="1">
    <source>
        <dbReference type="EMBL" id="JAD96661.1"/>
    </source>
</evidence>
<accession>A0A0A9E9F1</accession>
<name>A0A0A9E9F1_ARUDO</name>